<dbReference type="EMBL" id="VXIT01000011">
    <property type="protein sequence ID" value="KAA6409329.1"/>
    <property type="molecule type" value="Genomic_DNA"/>
</dbReference>
<evidence type="ECO:0000313" key="9">
    <source>
        <dbReference type="Proteomes" id="UP000324767"/>
    </source>
</evidence>
<dbReference type="GO" id="GO:0000981">
    <property type="term" value="F:DNA-binding transcription factor activity, RNA polymerase II-specific"/>
    <property type="evidence" value="ECO:0007669"/>
    <property type="project" value="InterPro"/>
</dbReference>
<sequence>MDDDDYNLLNMDRHTPLSTGTPSPYGRACVNCSQSKCKCITRGVGGRCERCTRLNKECRPSVTVRRRNLKRPVVSKSARLEEKLDGLVSLLKAGAQPSAIAADPLTTAVIYNSAQHSNGTSDTTSPHSQTEGGSVMSALNDNLPVSASGKTGSEGTVYNSPATVLHDAVEPSPVEAEEYLTSFRIHKSNYFPFLYIPSTTTAQQLHQERPFLWLCIMAIASRSTSQQQALGNKIRHILAQEMVLNSGRNLDLLLGLLVYIGWANYQVHSKPSLSVFTQLATSLVFDLGLNKPTQKDPQLMLCINSQKSPKPATVRTMEERRAALGCFVISSIVSSFLQQIDALRWTSHMDECLQVLDERHECVNDEILVQQVRLQRIVEKVTLSTWYDGGMEAAEDIKPPPYFYLQALRSQLQEVKNKLSPQSQCCEVVLAHLYITELTINEIALFQMPIITNHPNFQQLQCLYACIESIKSWFEVFFSISPIAYIGFPFSIFSQLVRCLATLYRLSTLDDPAWDKKGVQKTADLLHILDRVINNMEQVKTLAGLNNNESTEEDIFSQTAKLFRSIRPGWEAKLGPDDLMISTTSTLDDTSETSLAEAFPVNFSDNDWLTDFLLSPNY</sequence>
<dbReference type="GO" id="GO:0008270">
    <property type="term" value="F:zinc ion binding"/>
    <property type="evidence" value="ECO:0007669"/>
    <property type="project" value="InterPro"/>
</dbReference>
<evidence type="ECO:0000256" key="1">
    <source>
        <dbReference type="ARBA" id="ARBA00004123"/>
    </source>
</evidence>
<keyword evidence="4" id="KW-0804">Transcription</keyword>
<evidence type="ECO:0000256" key="6">
    <source>
        <dbReference type="SAM" id="MobiDB-lite"/>
    </source>
</evidence>
<evidence type="ECO:0000256" key="5">
    <source>
        <dbReference type="ARBA" id="ARBA00023242"/>
    </source>
</evidence>
<feature type="region of interest" description="Disordered" evidence="6">
    <location>
        <begin position="116"/>
        <end position="157"/>
    </location>
</feature>
<dbReference type="PANTHER" id="PTHR31845">
    <property type="entry name" value="FINGER DOMAIN PROTEIN, PUTATIVE-RELATED"/>
    <property type="match status" value="1"/>
</dbReference>
<name>A0A5M8PIU2_9LECA</name>
<keyword evidence="3" id="KW-0238">DNA-binding</keyword>
<dbReference type="Proteomes" id="UP000324767">
    <property type="component" value="Unassembled WGS sequence"/>
</dbReference>
<evidence type="ECO:0000256" key="2">
    <source>
        <dbReference type="ARBA" id="ARBA00023015"/>
    </source>
</evidence>
<keyword evidence="2" id="KW-0805">Transcription regulation</keyword>
<gene>
    <name evidence="8" type="ORF">FRX48_06882</name>
</gene>
<evidence type="ECO:0000256" key="4">
    <source>
        <dbReference type="ARBA" id="ARBA00023163"/>
    </source>
</evidence>
<comment type="subcellular location">
    <subcellularLocation>
        <location evidence="1">Nucleus</location>
    </subcellularLocation>
</comment>
<dbReference type="AlphaFoldDB" id="A0A5M8PIU2"/>
<dbReference type="InterPro" id="IPR051089">
    <property type="entry name" value="prtT"/>
</dbReference>
<dbReference type="CDD" id="cd12148">
    <property type="entry name" value="fungal_TF_MHR"/>
    <property type="match status" value="1"/>
</dbReference>
<evidence type="ECO:0000313" key="8">
    <source>
        <dbReference type="EMBL" id="KAA6409329.1"/>
    </source>
</evidence>
<accession>A0A5M8PIU2</accession>
<dbReference type="Gene3D" id="4.10.240.10">
    <property type="entry name" value="Zn(2)-C6 fungal-type DNA-binding domain"/>
    <property type="match status" value="1"/>
</dbReference>
<comment type="caution">
    <text evidence="8">The sequence shown here is derived from an EMBL/GenBank/DDBJ whole genome shotgun (WGS) entry which is preliminary data.</text>
</comment>
<dbReference type="GO" id="GO:0005634">
    <property type="term" value="C:nucleus"/>
    <property type="evidence" value="ECO:0007669"/>
    <property type="project" value="UniProtKB-SubCell"/>
</dbReference>
<dbReference type="PANTHER" id="PTHR31845:SF32">
    <property type="entry name" value="MISCELLANEOUS ZN(II)2CYS6 TRANSCRIPTION FACTOR (EUROFUNG)-RELATED"/>
    <property type="match status" value="1"/>
</dbReference>
<evidence type="ECO:0000256" key="3">
    <source>
        <dbReference type="ARBA" id="ARBA00023125"/>
    </source>
</evidence>
<reference evidence="8 9" key="1">
    <citation type="submission" date="2019-09" db="EMBL/GenBank/DDBJ databases">
        <title>The hologenome of the rock-dwelling lichen Lasallia pustulata.</title>
        <authorList>
            <person name="Greshake Tzovaras B."/>
            <person name="Segers F."/>
            <person name="Bicker A."/>
            <person name="Dal Grande F."/>
            <person name="Otte J."/>
            <person name="Hankeln T."/>
            <person name="Schmitt I."/>
            <person name="Ebersberger I."/>
        </authorList>
    </citation>
    <scope>NUCLEOTIDE SEQUENCE [LARGE SCALE GENOMIC DNA]</scope>
    <source>
        <strain evidence="8">A1-1</strain>
    </source>
</reference>
<dbReference type="GO" id="GO:0000976">
    <property type="term" value="F:transcription cis-regulatory region binding"/>
    <property type="evidence" value="ECO:0007669"/>
    <property type="project" value="TreeGrafter"/>
</dbReference>
<dbReference type="CDD" id="cd00067">
    <property type="entry name" value="GAL4"/>
    <property type="match status" value="1"/>
</dbReference>
<keyword evidence="5" id="KW-0539">Nucleus</keyword>
<feature type="region of interest" description="Disordered" evidence="6">
    <location>
        <begin position="1"/>
        <end position="20"/>
    </location>
</feature>
<dbReference type="OrthoDB" id="1600564at2759"/>
<dbReference type="SUPFAM" id="SSF57701">
    <property type="entry name" value="Zn2/Cys6 DNA-binding domain"/>
    <property type="match status" value="1"/>
</dbReference>
<dbReference type="PROSITE" id="PS00463">
    <property type="entry name" value="ZN2_CY6_FUNGAL_1"/>
    <property type="match status" value="1"/>
</dbReference>
<organism evidence="8 9">
    <name type="scientific">Lasallia pustulata</name>
    <dbReference type="NCBI Taxonomy" id="136370"/>
    <lineage>
        <taxon>Eukaryota</taxon>
        <taxon>Fungi</taxon>
        <taxon>Dikarya</taxon>
        <taxon>Ascomycota</taxon>
        <taxon>Pezizomycotina</taxon>
        <taxon>Lecanoromycetes</taxon>
        <taxon>OSLEUM clade</taxon>
        <taxon>Umbilicariomycetidae</taxon>
        <taxon>Umbilicariales</taxon>
        <taxon>Umbilicariaceae</taxon>
        <taxon>Lasallia</taxon>
    </lineage>
</organism>
<proteinExistence type="predicted"/>
<feature type="domain" description="Zn(2)-C6 fungal-type" evidence="7">
    <location>
        <begin position="28"/>
        <end position="58"/>
    </location>
</feature>
<evidence type="ECO:0000259" key="7">
    <source>
        <dbReference type="PROSITE" id="PS00463"/>
    </source>
</evidence>
<dbReference type="InterPro" id="IPR001138">
    <property type="entry name" value="Zn2Cys6_DnaBD"/>
</dbReference>
<dbReference type="InterPro" id="IPR036864">
    <property type="entry name" value="Zn2-C6_fun-type_DNA-bd_sf"/>
</dbReference>
<protein>
    <submittedName>
        <fullName evidence="8">Zn(II)2Cys6 transcription factor</fullName>
    </submittedName>
</protein>